<dbReference type="OrthoDB" id="10005515at2759"/>
<proteinExistence type="predicted"/>
<dbReference type="EMBL" id="CAJNOR010008435">
    <property type="protein sequence ID" value="CAF1633167.1"/>
    <property type="molecule type" value="Genomic_DNA"/>
</dbReference>
<name>A0A816DCQ5_ADIRI</name>
<keyword evidence="3" id="KW-1185">Reference proteome</keyword>
<sequence>MDQYIRAFQSGAKTLPESFDLSGIYGRITKGKKDSDFDCLSEDSNKRLSWLVDHDTLRGFLGKSHLELLISSGHSIEYVRHQLNSGKKFKLIVFSFGSSEKNNDEVKLATWDNIFELMLRAYPEIDPTIWESYKNDLKSLTYEEIDPTGNNLKNYYLGKGSENFMSNERFFALKRRPTLSEVRAFLHHQVGLNELFKGDGRTVQHDGVVTDNEYLTKNRQLNELPQCVLLDLNPIVPNS</sequence>
<dbReference type="EMBL" id="CAJNOJ010000259">
    <property type="protein sequence ID" value="CAF1346454.1"/>
    <property type="molecule type" value="Genomic_DNA"/>
</dbReference>
<gene>
    <name evidence="1" type="ORF">EDS130_LOCUS33026</name>
    <name evidence="2" type="ORF">XAT740_LOCUS52006</name>
</gene>
<dbReference type="AlphaFoldDB" id="A0A816DCQ5"/>
<dbReference type="Proteomes" id="UP000663852">
    <property type="component" value="Unassembled WGS sequence"/>
</dbReference>
<dbReference type="Proteomes" id="UP000663828">
    <property type="component" value="Unassembled WGS sequence"/>
</dbReference>
<evidence type="ECO:0000313" key="2">
    <source>
        <dbReference type="EMBL" id="CAF1633167.1"/>
    </source>
</evidence>
<organism evidence="2 3">
    <name type="scientific">Adineta ricciae</name>
    <name type="common">Rotifer</name>
    <dbReference type="NCBI Taxonomy" id="249248"/>
    <lineage>
        <taxon>Eukaryota</taxon>
        <taxon>Metazoa</taxon>
        <taxon>Spiralia</taxon>
        <taxon>Gnathifera</taxon>
        <taxon>Rotifera</taxon>
        <taxon>Eurotatoria</taxon>
        <taxon>Bdelloidea</taxon>
        <taxon>Adinetida</taxon>
        <taxon>Adinetidae</taxon>
        <taxon>Adineta</taxon>
    </lineage>
</organism>
<evidence type="ECO:0000313" key="3">
    <source>
        <dbReference type="Proteomes" id="UP000663828"/>
    </source>
</evidence>
<evidence type="ECO:0000313" key="1">
    <source>
        <dbReference type="EMBL" id="CAF1346454.1"/>
    </source>
</evidence>
<reference evidence="2" key="1">
    <citation type="submission" date="2021-02" db="EMBL/GenBank/DDBJ databases">
        <authorList>
            <person name="Nowell W R."/>
        </authorList>
    </citation>
    <scope>NUCLEOTIDE SEQUENCE</scope>
</reference>
<protein>
    <submittedName>
        <fullName evidence="2">Uncharacterized protein</fullName>
    </submittedName>
</protein>
<accession>A0A816DCQ5</accession>
<comment type="caution">
    <text evidence="2">The sequence shown here is derived from an EMBL/GenBank/DDBJ whole genome shotgun (WGS) entry which is preliminary data.</text>
</comment>